<evidence type="ECO:0000256" key="8">
    <source>
        <dbReference type="ARBA" id="ARBA00022741"/>
    </source>
</evidence>
<dbReference type="CDD" id="cd04730">
    <property type="entry name" value="NPD_like"/>
    <property type="match status" value="1"/>
</dbReference>
<comment type="caution">
    <text evidence="13">The sequence shown here is derived from an EMBL/GenBank/DDBJ whole genome shotgun (WGS) entry which is preliminary data.</text>
</comment>
<evidence type="ECO:0000256" key="3">
    <source>
        <dbReference type="ARBA" id="ARBA00009881"/>
    </source>
</evidence>
<keyword evidence="7" id="KW-0288">FMN</keyword>
<sequence length="354" mass="38627">MWNQNILTEKIGIRYPIIQAGMAGGITTPELVAAVSNAGGLGTLGAGYLKPEQTRESIQKIKQLTDNPFAVNLFTPETPEVNDTEIAQANEWLLPFREELHISEAPEVKEVQTAIFEQQIQIIIEERVPVCSFTFGIPSKAVLQQLKENHIIVMGTATTVTEAKANEYSGMDMVVMQGSEAGGHRGTFLSSFEDAMIGTMALIPQAADQVNIPLIAAGGISDGRGVLASFILGAQGAQMGTAFLSCFESGANTQHKQAVLNIEEDQLAITSAFSGKPARGIRNDFIKKMKKHEKHLPPYPIQNTLTKQIRSEAGKQNRTEWMSLWCGQNPRSCKSQSVNELITSIVSQIENMQK</sequence>
<accession>A0A511ZHG9</accession>
<dbReference type="Proteomes" id="UP000321558">
    <property type="component" value="Unassembled WGS sequence"/>
</dbReference>
<dbReference type="GO" id="GO:0009636">
    <property type="term" value="P:response to toxic substance"/>
    <property type="evidence" value="ECO:0007669"/>
    <property type="project" value="UniProtKB-KW"/>
</dbReference>
<keyword evidence="14" id="KW-1185">Reference proteome</keyword>
<evidence type="ECO:0000313" key="13">
    <source>
        <dbReference type="EMBL" id="GEN86872.1"/>
    </source>
</evidence>
<keyword evidence="10 13" id="KW-0503">Monooxygenase</keyword>
<dbReference type="Pfam" id="PF03060">
    <property type="entry name" value="NMO"/>
    <property type="match status" value="1"/>
</dbReference>
<comment type="similarity">
    <text evidence="3">Belongs to the nitronate monooxygenase family. NMO class I subfamily.</text>
</comment>
<evidence type="ECO:0000256" key="5">
    <source>
        <dbReference type="ARBA" id="ARBA00022575"/>
    </source>
</evidence>
<protein>
    <recommendedName>
        <fullName evidence="4">Probable nitronate monooxygenase</fullName>
    </recommendedName>
    <alternativeName>
        <fullName evidence="11">Propionate 3-nitronate monooxygenase</fullName>
    </alternativeName>
</protein>
<keyword evidence="9" id="KW-0560">Oxidoreductase</keyword>
<proteinExistence type="inferred from homology"/>
<comment type="catalytic activity">
    <reaction evidence="12">
        <text>3 propionate 3-nitronate + 3 O2 + H2O = 3 3-oxopropanoate + 2 nitrate + nitrite + H2O2 + 3 H(+)</text>
        <dbReference type="Rhea" id="RHEA:57332"/>
        <dbReference type="ChEBI" id="CHEBI:15377"/>
        <dbReference type="ChEBI" id="CHEBI:15378"/>
        <dbReference type="ChEBI" id="CHEBI:15379"/>
        <dbReference type="ChEBI" id="CHEBI:16240"/>
        <dbReference type="ChEBI" id="CHEBI:16301"/>
        <dbReference type="ChEBI" id="CHEBI:17632"/>
        <dbReference type="ChEBI" id="CHEBI:33190"/>
        <dbReference type="ChEBI" id="CHEBI:136067"/>
    </reaction>
</comment>
<evidence type="ECO:0000256" key="1">
    <source>
        <dbReference type="ARBA" id="ARBA00001917"/>
    </source>
</evidence>
<dbReference type="RefSeq" id="WP_147209951.1">
    <property type="nucleotide sequence ID" value="NZ_BJYM01000005.1"/>
</dbReference>
<evidence type="ECO:0000256" key="9">
    <source>
        <dbReference type="ARBA" id="ARBA00023002"/>
    </source>
</evidence>
<evidence type="ECO:0000256" key="11">
    <source>
        <dbReference type="ARBA" id="ARBA00031155"/>
    </source>
</evidence>
<evidence type="ECO:0000256" key="2">
    <source>
        <dbReference type="ARBA" id="ARBA00003535"/>
    </source>
</evidence>
<evidence type="ECO:0000256" key="7">
    <source>
        <dbReference type="ARBA" id="ARBA00022643"/>
    </source>
</evidence>
<evidence type="ECO:0000256" key="10">
    <source>
        <dbReference type="ARBA" id="ARBA00023033"/>
    </source>
</evidence>
<dbReference type="STRING" id="582851.GCA_900162665_03325"/>
<dbReference type="GO" id="GO:0018580">
    <property type="term" value="F:nitronate monooxygenase activity"/>
    <property type="evidence" value="ECO:0007669"/>
    <property type="project" value="InterPro"/>
</dbReference>
<name>A0A511ZHG9_9BACI</name>
<evidence type="ECO:0000256" key="4">
    <source>
        <dbReference type="ARBA" id="ARBA00013457"/>
    </source>
</evidence>
<organism evidence="13 14">
    <name type="scientific">Oceanobacillus sojae</name>
    <dbReference type="NCBI Taxonomy" id="582851"/>
    <lineage>
        <taxon>Bacteria</taxon>
        <taxon>Bacillati</taxon>
        <taxon>Bacillota</taxon>
        <taxon>Bacilli</taxon>
        <taxon>Bacillales</taxon>
        <taxon>Bacillaceae</taxon>
        <taxon>Oceanobacillus</taxon>
    </lineage>
</organism>
<dbReference type="AlphaFoldDB" id="A0A511ZHG9"/>
<dbReference type="FunFam" id="3.20.20.70:FF:000154">
    <property type="entry name" value="Probable nitronate monooxygenase"/>
    <property type="match status" value="1"/>
</dbReference>
<dbReference type="PANTHER" id="PTHR42747:SF3">
    <property type="entry name" value="NITRONATE MONOOXYGENASE-RELATED"/>
    <property type="match status" value="1"/>
</dbReference>
<dbReference type="InterPro" id="IPR004136">
    <property type="entry name" value="NMO"/>
</dbReference>
<gene>
    <name evidence="13" type="ORF">OSO01_16110</name>
</gene>
<reference evidence="13 14" key="1">
    <citation type="submission" date="2019-07" db="EMBL/GenBank/DDBJ databases">
        <title>Whole genome shotgun sequence of Oceanobacillus sojae NBRC 105379.</title>
        <authorList>
            <person name="Hosoyama A."/>
            <person name="Uohara A."/>
            <person name="Ohji S."/>
            <person name="Ichikawa N."/>
        </authorList>
    </citation>
    <scope>NUCLEOTIDE SEQUENCE [LARGE SCALE GENOMIC DNA]</scope>
    <source>
        <strain evidence="13 14">NBRC 105379</strain>
    </source>
</reference>
<comment type="cofactor">
    <cofactor evidence="1">
        <name>FMN</name>
        <dbReference type="ChEBI" id="CHEBI:58210"/>
    </cofactor>
</comment>
<dbReference type="Gene3D" id="3.20.20.70">
    <property type="entry name" value="Aldolase class I"/>
    <property type="match status" value="1"/>
</dbReference>
<keyword evidence="6" id="KW-0285">Flavoprotein</keyword>
<keyword evidence="5" id="KW-0216">Detoxification</keyword>
<keyword evidence="8" id="KW-0547">Nucleotide-binding</keyword>
<evidence type="ECO:0000313" key="14">
    <source>
        <dbReference type="Proteomes" id="UP000321558"/>
    </source>
</evidence>
<evidence type="ECO:0000256" key="6">
    <source>
        <dbReference type="ARBA" id="ARBA00022630"/>
    </source>
</evidence>
<dbReference type="GO" id="GO:0000166">
    <property type="term" value="F:nucleotide binding"/>
    <property type="evidence" value="ECO:0007669"/>
    <property type="project" value="UniProtKB-KW"/>
</dbReference>
<comment type="function">
    <text evidence="2">Nitronate monooxygenase that uses molecular oxygen to catalyze the oxidative denitrification of alkyl nitronates. Acts on propionate 3-nitronate (P3N), the presumed physiological substrate. Probably functions in the detoxification of P3N, a metabolic poison produced by plants and fungi as a defense mechanism.</text>
</comment>
<evidence type="ECO:0000256" key="12">
    <source>
        <dbReference type="ARBA" id="ARBA00049401"/>
    </source>
</evidence>
<dbReference type="SUPFAM" id="SSF51412">
    <property type="entry name" value="Inosine monophosphate dehydrogenase (IMPDH)"/>
    <property type="match status" value="1"/>
</dbReference>
<dbReference type="PANTHER" id="PTHR42747">
    <property type="entry name" value="NITRONATE MONOOXYGENASE-RELATED"/>
    <property type="match status" value="1"/>
</dbReference>
<dbReference type="InterPro" id="IPR013785">
    <property type="entry name" value="Aldolase_TIM"/>
</dbReference>
<dbReference type="EMBL" id="BJYM01000005">
    <property type="protein sequence ID" value="GEN86872.1"/>
    <property type="molecule type" value="Genomic_DNA"/>
</dbReference>
<dbReference type="OrthoDB" id="9778912at2"/>